<feature type="domain" description="Retrotransposon Copia-like N-terminal" evidence="2">
    <location>
        <begin position="20"/>
        <end position="67"/>
    </location>
</feature>
<dbReference type="Proteomes" id="UP000077755">
    <property type="component" value="Chromosome 2"/>
</dbReference>
<feature type="region of interest" description="Disordered" evidence="1">
    <location>
        <begin position="228"/>
        <end position="267"/>
    </location>
</feature>
<accession>A0AAF0WGE9</accession>
<dbReference type="KEGG" id="dcr:108207488"/>
<evidence type="ECO:0000313" key="3">
    <source>
        <dbReference type="EMBL" id="WOG87595.1"/>
    </source>
</evidence>
<organism evidence="3 4">
    <name type="scientific">Daucus carota subsp. sativus</name>
    <name type="common">Carrot</name>
    <dbReference type="NCBI Taxonomy" id="79200"/>
    <lineage>
        <taxon>Eukaryota</taxon>
        <taxon>Viridiplantae</taxon>
        <taxon>Streptophyta</taxon>
        <taxon>Embryophyta</taxon>
        <taxon>Tracheophyta</taxon>
        <taxon>Spermatophyta</taxon>
        <taxon>Magnoliopsida</taxon>
        <taxon>eudicotyledons</taxon>
        <taxon>Gunneridae</taxon>
        <taxon>Pentapetalae</taxon>
        <taxon>asterids</taxon>
        <taxon>campanulids</taxon>
        <taxon>Apiales</taxon>
        <taxon>Apiaceae</taxon>
        <taxon>Apioideae</taxon>
        <taxon>Scandiceae</taxon>
        <taxon>Daucinae</taxon>
        <taxon>Daucus</taxon>
        <taxon>Daucus sect. Daucus</taxon>
    </lineage>
</organism>
<gene>
    <name evidence="3" type="ORF">DCAR_0206825</name>
</gene>
<keyword evidence="4" id="KW-1185">Reference proteome</keyword>
<name>A0AAF0WGE9_DAUCS</name>
<dbReference type="AlphaFoldDB" id="A0AAF0WGE9"/>
<dbReference type="PANTHER" id="PTHR37610">
    <property type="entry name" value="CCHC-TYPE DOMAIN-CONTAINING PROTEIN"/>
    <property type="match status" value="1"/>
</dbReference>
<sequence length="267" mass="30194">MATTNIVDPSQVPTSPYYLHPSDNPGMKLVSLQFDGTGFGDWKRSMMMSLSAKNKTGFIDGTIVKPPDTDILSKPWERCNSMLSSWLVGSLDPNISRSVLYFPTAREIWLNLEERYGQASGTSLYSLQESLHEIRQGTDSISAYFTKIKMIWDQLDAIDSIPTCECNNCTSTITQKLVKSRENRRLTEFLMKLASGYEILRGNMLLMNPLPSISHAYRLLLQEENHKKLTQSSQSHDESMAFAANRRGFDNKFKPRNNYGNNTDGKG</sequence>
<evidence type="ECO:0000259" key="2">
    <source>
        <dbReference type="Pfam" id="PF14244"/>
    </source>
</evidence>
<evidence type="ECO:0000313" key="4">
    <source>
        <dbReference type="Proteomes" id="UP000077755"/>
    </source>
</evidence>
<reference evidence="3" key="2">
    <citation type="submission" date="2022-03" db="EMBL/GenBank/DDBJ databases">
        <title>Draft title - Genomic analysis of global carrot germplasm unveils the trajectory of domestication and the origin of high carotenoid orange carrot.</title>
        <authorList>
            <person name="Iorizzo M."/>
            <person name="Ellison S."/>
            <person name="Senalik D."/>
            <person name="Macko-Podgorni A."/>
            <person name="Grzebelus D."/>
            <person name="Bostan H."/>
            <person name="Rolling W."/>
            <person name="Curaba J."/>
            <person name="Simon P."/>
        </authorList>
    </citation>
    <scope>NUCLEOTIDE SEQUENCE</scope>
    <source>
        <tissue evidence="3">Leaf</tissue>
    </source>
</reference>
<evidence type="ECO:0000256" key="1">
    <source>
        <dbReference type="SAM" id="MobiDB-lite"/>
    </source>
</evidence>
<dbReference type="InterPro" id="IPR029472">
    <property type="entry name" value="Copia-like_N"/>
</dbReference>
<feature type="compositionally biased region" description="Polar residues" evidence="1">
    <location>
        <begin position="258"/>
        <end position="267"/>
    </location>
</feature>
<protein>
    <recommendedName>
        <fullName evidence="2">Retrotransposon Copia-like N-terminal domain-containing protein</fullName>
    </recommendedName>
</protein>
<dbReference type="Pfam" id="PF14244">
    <property type="entry name" value="Retrotran_gag_3"/>
    <property type="match status" value="1"/>
</dbReference>
<proteinExistence type="predicted"/>
<reference evidence="3" key="1">
    <citation type="journal article" date="2016" name="Nat. Genet.">
        <title>A high-quality carrot genome assembly provides new insights into carotenoid accumulation and asterid genome evolution.</title>
        <authorList>
            <person name="Iorizzo M."/>
            <person name="Ellison S."/>
            <person name="Senalik D."/>
            <person name="Zeng P."/>
            <person name="Satapoomin P."/>
            <person name="Huang J."/>
            <person name="Bowman M."/>
            <person name="Iovene M."/>
            <person name="Sanseverino W."/>
            <person name="Cavagnaro P."/>
            <person name="Yildiz M."/>
            <person name="Macko-Podgorni A."/>
            <person name="Moranska E."/>
            <person name="Grzebelus E."/>
            <person name="Grzebelus D."/>
            <person name="Ashrafi H."/>
            <person name="Zheng Z."/>
            <person name="Cheng S."/>
            <person name="Spooner D."/>
            <person name="Van Deynze A."/>
            <person name="Simon P."/>
        </authorList>
    </citation>
    <scope>NUCLEOTIDE SEQUENCE</scope>
    <source>
        <tissue evidence="3">Leaf</tissue>
    </source>
</reference>
<dbReference type="PANTHER" id="PTHR37610:SF6">
    <property type="entry name" value="GAG-POLYPEPTIDE OF LTR COPIA-TYPE-RELATED"/>
    <property type="match status" value="1"/>
</dbReference>
<dbReference type="EMBL" id="CP093344">
    <property type="protein sequence ID" value="WOG87595.1"/>
    <property type="molecule type" value="Genomic_DNA"/>
</dbReference>